<evidence type="ECO:0000256" key="1">
    <source>
        <dbReference type="ARBA" id="ARBA00022448"/>
    </source>
</evidence>
<dbReference type="InterPro" id="IPR003593">
    <property type="entry name" value="AAA+_ATPase"/>
</dbReference>
<dbReference type="AlphaFoldDB" id="A0A511J182"/>
<keyword evidence="1" id="KW-0813">Transport</keyword>
<sequence length="207" mass="24268">MEEMRINHLFFSYEKNIIEDVSLTIPKNAVVKLTGKNGTGKTTFLKILSNLIRSENLAYDLQIASEASDFEAIRKDRLFIPDKPMFQEELNGYENITFYRLLFEYDHHYEQQVLNMCRQLDIEKYLNSDVHTLSLGTRQKLFLAINLCVNKELYLLDEPFNSLDEASKKNLMKIILDKKNATFIIVSHENNQDVLFTKTICTDNWLK</sequence>
<dbReference type="SUPFAM" id="SSF52540">
    <property type="entry name" value="P-loop containing nucleoside triphosphate hydrolases"/>
    <property type="match status" value="1"/>
</dbReference>
<keyword evidence="3" id="KW-0067">ATP-binding</keyword>
<dbReference type="SMART" id="SM00382">
    <property type="entry name" value="AAA"/>
    <property type="match status" value="1"/>
</dbReference>
<name>A0A511J182_9ENTE</name>
<dbReference type="Proteomes" id="UP000321830">
    <property type="component" value="Unassembled WGS sequence"/>
</dbReference>
<keyword evidence="2" id="KW-0547">Nucleotide-binding</keyword>
<dbReference type="GO" id="GO:0016887">
    <property type="term" value="F:ATP hydrolysis activity"/>
    <property type="evidence" value="ECO:0007669"/>
    <property type="project" value="InterPro"/>
</dbReference>
<dbReference type="InterPro" id="IPR027417">
    <property type="entry name" value="P-loop_NTPase"/>
</dbReference>
<evidence type="ECO:0000313" key="5">
    <source>
        <dbReference type="EMBL" id="GEL91780.1"/>
    </source>
</evidence>
<dbReference type="EMBL" id="BJWF01000009">
    <property type="protein sequence ID" value="GEL91780.1"/>
    <property type="molecule type" value="Genomic_DNA"/>
</dbReference>
<comment type="caution">
    <text evidence="5">The sequence shown here is derived from an EMBL/GenBank/DDBJ whole genome shotgun (WGS) entry which is preliminary data.</text>
</comment>
<gene>
    <name evidence="5" type="ORF">EVI01_11170</name>
</gene>
<organism evidence="5 6">
    <name type="scientific">Enterococcus villorum</name>
    <dbReference type="NCBI Taxonomy" id="112904"/>
    <lineage>
        <taxon>Bacteria</taxon>
        <taxon>Bacillati</taxon>
        <taxon>Bacillota</taxon>
        <taxon>Bacilli</taxon>
        <taxon>Lactobacillales</taxon>
        <taxon>Enterococcaceae</taxon>
        <taxon>Enterococcus</taxon>
    </lineage>
</organism>
<dbReference type="Gene3D" id="3.40.50.300">
    <property type="entry name" value="P-loop containing nucleotide triphosphate hydrolases"/>
    <property type="match status" value="1"/>
</dbReference>
<dbReference type="RefSeq" id="WP_010750835.1">
    <property type="nucleotide sequence ID" value="NZ_BJWF01000009.1"/>
</dbReference>
<evidence type="ECO:0000256" key="2">
    <source>
        <dbReference type="ARBA" id="ARBA00022741"/>
    </source>
</evidence>
<dbReference type="Pfam" id="PF00005">
    <property type="entry name" value="ABC_tran"/>
    <property type="match status" value="1"/>
</dbReference>
<evidence type="ECO:0000256" key="3">
    <source>
        <dbReference type="ARBA" id="ARBA00022840"/>
    </source>
</evidence>
<dbReference type="PROSITE" id="PS50893">
    <property type="entry name" value="ABC_TRANSPORTER_2"/>
    <property type="match status" value="1"/>
</dbReference>
<protein>
    <recommendedName>
        <fullName evidence="4">ABC transporter domain-containing protein</fullName>
    </recommendedName>
</protein>
<evidence type="ECO:0000259" key="4">
    <source>
        <dbReference type="PROSITE" id="PS50893"/>
    </source>
</evidence>
<dbReference type="GO" id="GO:0005524">
    <property type="term" value="F:ATP binding"/>
    <property type="evidence" value="ECO:0007669"/>
    <property type="project" value="UniProtKB-KW"/>
</dbReference>
<dbReference type="PANTHER" id="PTHR42939:SF1">
    <property type="entry name" value="ABC TRANSPORTER ATP-BINDING PROTEIN ALBC-RELATED"/>
    <property type="match status" value="1"/>
</dbReference>
<dbReference type="InterPro" id="IPR051782">
    <property type="entry name" value="ABC_Transporter_VariousFunc"/>
</dbReference>
<dbReference type="InterPro" id="IPR003439">
    <property type="entry name" value="ABC_transporter-like_ATP-bd"/>
</dbReference>
<proteinExistence type="predicted"/>
<dbReference type="PANTHER" id="PTHR42939">
    <property type="entry name" value="ABC TRANSPORTER ATP-BINDING PROTEIN ALBC-RELATED"/>
    <property type="match status" value="1"/>
</dbReference>
<accession>A0A511J182</accession>
<evidence type="ECO:0000313" key="6">
    <source>
        <dbReference type="Proteomes" id="UP000321830"/>
    </source>
</evidence>
<feature type="domain" description="ABC transporter" evidence="4">
    <location>
        <begin position="1"/>
        <end position="204"/>
    </location>
</feature>
<reference evidence="5 6" key="1">
    <citation type="submission" date="2019-07" db="EMBL/GenBank/DDBJ databases">
        <title>Whole genome shotgun sequence of Enterococcus villorum NBRC 100699.</title>
        <authorList>
            <person name="Hosoyama A."/>
            <person name="Uohara A."/>
            <person name="Ohji S."/>
            <person name="Ichikawa N."/>
        </authorList>
    </citation>
    <scope>NUCLEOTIDE SEQUENCE [LARGE SCALE GENOMIC DNA]</scope>
    <source>
        <strain evidence="5 6">NBRC 100699</strain>
    </source>
</reference>